<evidence type="ECO:0000313" key="3">
    <source>
        <dbReference type="Proteomes" id="UP000600547"/>
    </source>
</evidence>
<feature type="domain" description="Bacterial transcriptional activator" evidence="1">
    <location>
        <begin position="503"/>
        <end position="627"/>
    </location>
</feature>
<protein>
    <recommendedName>
        <fullName evidence="1">Bacterial transcriptional activator domain-containing protein</fullName>
    </recommendedName>
</protein>
<keyword evidence="3" id="KW-1185">Reference proteome</keyword>
<dbReference type="InterPro" id="IPR011990">
    <property type="entry name" value="TPR-like_helical_dom_sf"/>
</dbReference>
<evidence type="ECO:0000313" key="2">
    <source>
        <dbReference type="EMBL" id="GGM28502.1"/>
    </source>
</evidence>
<dbReference type="EMBL" id="BMQG01000001">
    <property type="protein sequence ID" value="GGM28502.1"/>
    <property type="molecule type" value="Genomic_DNA"/>
</dbReference>
<dbReference type="InterPro" id="IPR005158">
    <property type="entry name" value="BTAD"/>
</dbReference>
<gene>
    <name evidence="2" type="ORF">GCM10008956_00600</name>
</gene>
<evidence type="ECO:0000259" key="1">
    <source>
        <dbReference type="SMART" id="SM01043"/>
    </source>
</evidence>
<accession>A0A8H9GJM3</accession>
<dbReference type="Proteomes" id="UP000600547">
    <property type="component" value="Unassembled WGS sequence"/>
</dbReference>
<proteinExistence type="predicted"/>
<name>A0A8H9GJM3_9DEIO</name>
<dbReference type="Pfam" id="PF03704">
    <property type="entry name" value="BTAD"/>
    <property type="match status" value="1"/>
</dbReference>
<sequence>MPNPGLPFLLPGDGQAGAHASYSAELPAEVHAAGRAHFLRGELLTARDLFTQAVQCGHVPAAVDLARTLRFTGETGTARALLTPLLAQDHGAEDRGLLTLELGALDLAEGQLRRAHDHFTAAGVLLSPLAASRPERCRAARLLASTYAQLGLSTPAQHYLSSALTHAQGPERLLALHAQARIALDAAQFDLAAQALEQARPYLDGAPVAAGGHHLLLGQLACARGRWETAMAAFEEARRLAQRSGELGTECQAALGRAALLTAQQAWGAAHAELLRAQRLSPTPSLRALVDLRLGAWHAARGDTEALACLDSARAAFAALHLTRETAWCDLHRSAALLPDLPSARRALEGALQARHAHGSPVLLAELRLLPHLLPLLQSRRPSLAAQALQADWRAAFPDEPFLIELRTLGQTAVLVDGHEIRLGMRRTVELLAFLLLRGPATRSQLLSALWGDDDPRRAANYFHQAKRELSRHLPWLRILLDKASGEYRVSCEGALFQWDLPFTQRELSADSDDEVAETIRSLPGLFLPDVDTQWVREERDALEWTVMKSGLSLMKRWSERGEYQKCADLAARLLDIDPCDEALVEYLVTATLELEGRVAAQRALSGAAQRAQQELGLRPDWEQRLMGTLAPLPN</sequence>
<dbReference type="InterPro" id="IPR051677">
    <property type="entry name" value="AfsR-DnrI-RedD_regulator"/>
</dbReference>
<dbReference type="Gene3D" id="1.25.40.10">
    <property type="entry name" value="Tetratricopeptide repeat domain"/>
    <property type="match status" value="3"/>
</dbReference>
<comment type="caution">
    <text evidence="2">The sequence shown here is derived from an EMBL/GenBank/DDBJ whole genome shotgun (WGS) entry which is preliminary data.</text>
</comment>
<dbReference type="SUPFAM" id="SSF48452">
    <property type="entry name" value="TPR-like"/>
    <property type="match status" value="1"/>
</dbReference>
<dbReference type="PANTHER" id="PTHR35807">
    <property type="entry name" value="TRANSCRIPTIONAL REGULATOR REDD-RELATED"/>
    <property type="match status" value="1"/>
</dbReference>
<dbReference type="RefSeq" id="WP_110830953.1">
    <property type="nucleotide sequence ID" value="NZ_BMQG01000001.1"/>
</dbReference>
<dbReference type="AlphaFoldDB" id="A0A8H9GJM3"/>
<dbReference type="SMART" id="SM01043">
    <property type="entry name" value="BTAD"/>
    <property type="match status" value="1"/>
</dbReference>
<reference evidence="3" key="1">
    <citation type="journal article" date="2019" name="Int. J. Syst. Evol. Microbiol.">
        <title>The Global Catalogue of Microorganisms (GCM) 10K type strain sequencing project: providing services to taxonomists for standard genome sequencing and annotation.</title>
        <authorList>
            <consortium name="The Broad Institute Genomics Platform"/>
            <consortium name="The Broad Institute Genome Sequencing Center for Infectious Disease"/>
            <person name="Wu L."/>
            <person name="Ma J."/>
        </authorList>
    </citation>
    <scope>NUCLEOTIDE SEQUENCE [LARGE SCALE GENOMIC DNA]</scope>
    <source>
        <strain evidence="3">JCM 31047</strain>
    </source>
</reference>
<dbReference type="InterPro" id="IPR036388">
    <property type="entry name" value="WH-like_DNA-bd_sf"/>
</dbReference>
<organism evidence="2 3">
    <name type="scientific">Deinococcus arenae</name>
    <dbReference type="NCBI Taxonomy" id="1452751"/>
    <lineage>
        <taxon>Bacteria</taxon>
        <taxon>Thermotogati</taxon>
        <taxon>Deinococcota</taxon>
        <taxon>Deinococci</taxon>
        <taxon>Deinococcales</taxon>
        <taxon>Deinococcaceae</taxon>
        <taxon>Deinococcus</taxon>
    </lineage>
</organism>
<dbReference type="Gene3D" id="1.10.10.10">
    <property type="entry name" value="Winged helix-like DNA-binding domain superfamily/Winged helix DNA-binding domain"/>
    <property type="match status" value="1"/>
</dbReference>